<comment type="caution">
    <text evidence="3">The sequence shown here is derived from an EMBL/GenBank/DDBJ whole genome shotgun (WGS) entry which is preliminary data.</text>
</comment>
<feature type="domain" description="Thioesterase" evidence="2">
    <location>
        <begin position="9"/>
        <end position="232"/>
    </location>
</feature>
<protein>
    <submittedName>
        <fullName evidence="3">Thioesterase</fullName>
    </submittedName>
</protein>
<dbReference type="Proteomes" id="UP000319210">
    <property type="component" value="Unassembled WGS sequence"/>
</dbReference>
<sequence length="258" mass="26986">MSDEQPVGLHCFAHAGAGVSCYYGWHRELGEGVASTAHLLPGRERRRREPRLTGRDELVADLLGHFTPPARPGTPWVLYGHSLGALVAYTLTRALHEAGLPLPALLAVGACPPPDAASDLSDSCTASDERLLPLLDAAGAVPPGAAPGGLWHRAVMPVLRDDLTLADALRRAARQPSPAGPLPVPMLCVAGRDDPLAPPGVVAGWSRWTAARAVARTVPGDHFFVRGRELPRLVGRACRVVRRTTAGGAAPVAAGAGR</sequence>
<dbReference type="PANTHER" id="PTHR11487:SF0">
    <property type="entry name" value="S-ACYL FATTY ACID SYNTHASE THIOESTERASE, MEDIUM CHAIN"/>
    <property type="match status" value="1"/>
</dbReference>
<dbReference type="GO" id="GO:0008610">
    <property type="term" value="P:lipid biosynthetic process"/>
    <property type="evidence" value="ECO:0007669"/>
    <property type="project" value="TreeGrafter"/>
</dbReference>
<proteinExistence type="inferred from homology"/>
<dbReference type="RefSeq" id="WP_051846244.1">
    <property type="nucleotide sequence ID" value="NZ_BJMM01000004.1"/>
</dbReference>
<dbReference type="InterPro" id="IPR001031">
    <property type="entry name" value="Thioesterase"/>
</dbReference>
<evidence type="ECO:0000259" key="2">
    <source>
        <dbReference type="Pfam" id="PF00975"/>
    </source>
</evidence>
<accession>A0A4Y3QVG5</accession>
<dbReference type="AlphaFoldDB" id="A0A4Y3QVG5"/>
<dbReference type="SUPFAM" id="SSF53474">
    <property type="entry name" value="alpha/beta-Hydrolases"/>
    <property type="match status" value="1"/>
</dbReference>
<dbReference type="PANTHER" id="PTHR11487">
    <property type="entry name" value="THIOESTERASE"/>
    <property type="match status" value="1"/>
</dbReference>
<name>A0A4Y3QVG5_STRCI</name>
<evidence type="ECO:0000313" key="4">
    <source>
        <dbReference type="Proteomes" id="UP000319210"/>
    </source>
</evidence>
<comment type="similarity">
    <text evidence="1">Belongs to the thioesterase family.</text>
</comment>
<organism evidence="3 4">
    <name type="scientific">Streptomyces cacaoi</name>
    <dbReference type="NCBI Taxonomy" id="1898"/>
    <lineage>
        <taxon>Bacteria</taxon>
        <taxon>Bacillati</taxon>
        <taxon>Actinomycetota</taxon>
        <taxon>Actinomycetes</taxon>
        <taxon>Kitasatosporales</taxon>
        <taxon>Streptomycetaceae</taxon>
        <taxon>Streptomyces</taxon>
    </lineage>
</organism>
<keyword evidence="4" id="KW-1185">Reference proteome</keyword>
<dbReference type="Pfam" id="PF00975">
    <property type="entry name" value="Thioesterase"/>
    <property type="match status" value="1"/>
</dbReference>
<dbReference type="Gene3D" id="3.40.50.1820">
    <property type="entry name" value="alpha/beta hydrolase"/>
    <property type="match status" value="1"/>
</dbReference>
<dbReference type="InterPro" id="IPR012223">
    <property type="entry name" value="TEII"/>
</dbReference>
<dbReference type="InterPro" id="IPR029058">
    <property type="entry name" value="AB_hydrolase_fold"/>
</dbReference>
<evidence type="ECO:0000313" key="3">
    <source>
        <dbReference type="EMBL" id="GEB48939.1"/>
    </source>
</evidence>
<reference evidence="3 4" key="1">
    <citation type="submission" date="2019-06" db="EMBL/GenBank/DDBJ databases">
        <title>Whole genome shotgun sequence of Streptomyces cacaoi subsp. cacaoi NBRC 12748.</title>
        <authorList>
            <person name="Hosoyama A."/>
            <person name="Uohara A."/>
            <person name="Ohji S."/>
            <person name="Ichikawa N."/>
        </authorList>
    </citation>
    <scope>NUCLEOTIDE SEQUENCE [LARGE SCALE GENOMIC DNA]</scope>
    <source>
        <strain evidence="3 4">NBRC 12748</strain>
    </source>
</reference>
<evidence type="ECO:0000256" key="1">
    <source>
        <dbReference type="ARBA" id="ARBA00007169"/>
    </source>
</evidence>
<dbReference type="EMBL" id="BJMM01000004">
    <property type="protein sequence ID" value="GEB48939.1"/>
    <property type="molecule type" value="Genomic_DNA"/>
</dbReference>
<dbReference type="OrthoDB" id="8480037at2"/>
<gene>
    <name evidence="3" type="ORF">SCA03_14900</name>
</gene>